<proteinExistence type="predicted"/>
<name>A0A516RF86_STRST</name>
<dbReference type="RefSeq" id="WP_144321525.1">
    <property type="nucleotide sequence ID" value="NZ_CP040916.1"/>
</dbReference>
<accession>A0A516RF86</accession>
<feature type="region of interest" description="Disordered" evidence="2">
    <location>
        <begin position="315"/>
        <end position="353"/>
    </location>
</feature>
<dbReference type="Pfam" id="PF25746">
    <property type="entry name" value="Phage_Repressor_c"/>
    <property type="match status" value="1"/>
</dbReference>
<dbReference type="EMBL" id="CP040916">
    <property type="protein sequence ID" value="QDQ14313.1"/>
    <property type="molecule type" value="Genomic_DNA"/>
</dbReference>
<dbReference type="Proteomes" id="UP000316806">
    <property type="component" value="Chromosome"/>
</dbReference>
<evidence type="ECO:0000256" key="1">
    <source>
        <dbReference type="SAM" id="Coils"/>
    </source>
</evidence>
<evidence type="ECO:0000313" key="4">
    <source>
        <dbReference type="Proteomes" id="UP000316806"/>
    </source>
</evidence>
<dbReference type="InterPro" id="IPR058005">
    <property type="entry name" value="Repressor_C"/>
</dbReference>
<organism evidence="3 4">
    <name type="scientific">Streptomyces spectabilis</name>
    <dbReference type="NCBI Taxonomy" id="68270"/>
    <lineage>
        <taxon>Bacteria</taxon>
        <taxon>Bacillati</taxon>
        <taxon>Actinomycetota</taxon>
        <taxon>Actinomycetes</taxon>
        <taxon>Kitasatosporales</taxon>
        <taxon>Streptomycetaceae</taxon>
        <taxon>Streptomyces</taxon>
    </lineage>
</organism>
<keyword evidence="1" id="KW-0175">Coiled coil</keyword>
<gene>
    <name evidence="3" type="ORF">FH965_30170</name>
</gene>
<dbReference type="AlphaFoldDB" id="A0A516RF86"/>
<sequence length="403" mass="43478">MATIKFATVGKGGTVHGTTDEAKTLCGKDVAQMVNLPGAAIACKACKTQAKKIETEESADVAKNTETKSADTTYEEVRNDVRQMIDVLNGLTKNDAEKIKATFDQGQEELKKLTASKRAGLTMELKRAKADAEGRSTASTAIVLKAETTSVDQIEGYREIVDSTAEKMAAGIRSEVDAQQSARTLAEAILDARLRVIDKKGRPDLKGSRQTSKDMTADIKATAANKLVQSGFRSNIADTDDLMDSLQGKIEYQMSALLPEFVRALDNDTERFAELFPMLTDKVTEETPASEILFKEYNINPESVAERRARKRAEAKALANATGETKELGAGGEGEDGEGEGEGSEGAETKSLFDKDTKALASVSKILTDVVKHSEDYTSDESDKIRKQLTDALGEFSAALAKL</sequence>
<evidence type="ECO:0000256" key="2">
    <source>
        <dbReference type="SAM" id="MobiDB-lite"/>
    </source>
</evidence>
<feature type="compositionally biased region" description="Acidic residues" evidence="2">
    <location>
        <begin position="333"/>
        <end position="345"/>
    </location>
</feature>
<protein>
    <submittedName>
        <fullName evidence="3">Uncharacterized protein</fullName>
    </submittedName>
</protein>
<feature type="coiled-coil region" evidence="1">
    <location>
        <begin position="74"/>
        <end position="116"/>
    </location>
</feature>
<reference evidence="3 4" key="1">
    <citation type="journal article" date="2019" name="J. Ind. Microbiol. Biotechnol.">
        <title>The complete genomic sequence of Streptomyces spectabilis NRRL-2792 and identification of secondary metabolite biosynthetic gene clusters.</title>
        <authorList>
            <person name="Sinha A."/>
            <person name="Phillips-Salemka S."/>
            <person name="Niraula T.A."/>
            <person name="Short K.A."/>
            <person name="Niraula N.P."/>
        </authorList>
    </citation>
    <scope>NUCLEOTIDE SEQUENCE [LARGE SCALE GENOMIC DNA]</scope>
    <source>
        <strain evidence="3 4">NRRL 2792</strain>
    </source>
</reference>
<evidence type="ECO:0000313" key="3">
    <source>
        <dbReference type="EMBL" id="QDQ14313.1"/>
    </source>
</evidence>